<dbReference type="AlphaFoldDB" id="A0A6A5ZHF7"/>
<feature type="region of interest" description="Disordered" evidence="1">
    <location>
        <begin position="69"/>
        <end position="115"/>
    </location>
</feature>
<reference evidence="2" key="1">
    <citation type="journal article" date="2020" name="Stud. Mycol.">
        <title>101 Dothideomycetes genomes: a test case for predicting lifestyles and emergence of pathogens.</title>
        <authorList>
            <person name="Haridas S."/>
            <person name="Albert R."/>
            <person name="Binder M."/>
            <person name="Bloem J."/>
            <person name="Labutti K."/>
            <person name="Salamov A."/>
            <person name="Andreopoulos B."/>
            <person name="Baker S."/>
            <person name="Barry K."/>
            <person name="Bills G."/>
            <person name="Bluhm B."/>
            <person name="Cannon C."/>
            <person name="Castanera R."/>
            <person name="Culley D."/>
            <person name="Daum C."/>
            <person name="Ezra D."/>
            <person name="Gonzalez J."/>
            <person name="Henrissat B."/>
            <person name="Kuo A."/>
            <person name="Liang C."/>
            <person name="Lipzen A."/>
            <person name="Lutzoni F."/>
            <person name="Magnuson J."/>
            <person name="Mondo S."/>
            <person name="Nolan M."/>
            <person name="Ohm R."/>
            <person name="Pangilinan J."/>
            <person name="Park H.-J."/>
            <person name="Ramirez L."/>
            <person name="Alfaro M."/>
            <person name="Sun H."/>
            <person name="Tritt A."/>
            <person name="Yoshinaga Y."/>
            <person name="Zwiers L.-H."/>
            <person name="Turgeon B."/>
            <person name="Goodwin S."/>
            <person name="Spatafora J."/>
            <person name="Crous P."/>
            <person name="Grigoriev I."/>
        </authorList>
    </citation>
    <scope>NUCLEOTIDE SEQUENCE</scope>
    <source>
        <strain evidence="2">CBS 627.86</strain>
    </source>
</reference>
<evidence type="ECO:0000313" key="3">
    <source>
        <dbReference type="Proteomes" id="UP000799770"/>
    </source>
</evidence>
<accession>A0A6A5ZHF7</accession>
<keyword evidence="3" id="KW-1185">Reference proteome</keyword>
<proteinExistence type="predicted"/>
<evidence type="ECO:0000256" key="1">
    <source>
        <dbReference type="SAM" id="MobiDB-lite"/>
    </source>
</evidence>
<organism evidence="2 3">
    <name type="scientific">Lophiotrema nucula</name>
    <dbReference type="NCBI Taxonomy" id="690887"/>
    <lineage>
        <taxon>Eukaryota</taxon>
        <taxon>Fungi</taxon>
        <taxon>Dikarya</taxon>
        <taxon>Ascomycota</taxon>
        <taxon>Pezizomycotina</taxon>
        <taxon>Dothideomycetes</taxon>
        <taxon>Pleosporomycetidae</taxon>
        <taxon>Pleosporales</taxon>
        <taxon>Lophiotremataceae</taxon>
        <taxon>Lophiotrema</taxon>
    </lineage>
</organism>
<feature type="compositionally biased region" description="Polar residues" evidence="1">
    <location>
        <begin position="69"/>
        <end position="80"/>
    </location>
</feature>
<name>A0A6A5ZHF7_9PLEO</name>
<feature type="compositionally biased region" description="Basic and acidic residues" evidence="1">
    <location>
        <begin position="243"/>
        <end position="254"/>
    </location>
</feature>
<feature type="compositionally biased region" description="Low complexity" evidence="1">
    <location>
        <begin position="81"/>
        <end position="93"/>
    </location>
</feature>
<dbReference type="OrthoDB" id="5395975at2759"/>
<feature type="compositionally biased region" description="Polar residues" evidence="1">
    <location>
        <begin position="233"/>
        <end position="242"/>
    </location>
</feature>
<feature type="compositionally biased region" description="Pro residues" evidence="1">
    <location>
        <begin position="219"/>
        <end position="228"/>
    </location>
</feature>
<feature type="compositionally biased region" description="Polar residues" evidence="1">
    <location>
        <begin position="137"/>
        <end position="158"/>
    </location>
</feature>
<evidence type="ECO:0000313" key="2">
    <source>
        <dbReference type="EMBL" id="KAF2118514.1"/>
    </source>
</evidence>
<feature type="compositionally biased region" description="Polar residues" evidence="1">
    <location>
        <begin position="255"/>
        <end position="270"/>
    </location>
</feature>
<protein>
    <submittedName>
        <fullName evidence="2">Uncharacterized protein</fullName>
    </submittedName>
</protein>
<dbReference type="Proteomes" id="UP000799770">
    <property type="component" value="Unassembled WGS sequence"/>
</dbReference>
<feature type="region of interest" description="Disordered" evidence="1">
    <location>
        <begin position="190"/>
        <end position="288"/>
    </location>
</feature>
<dbReference type="EMBL" id="ML977317">
    <property type="protein sequence ID" value="KAF2118514.1"/>
    <property type="molecule type" value="Genomic_DNA"/>
</dbReference>
<feature type="region of interest" description="Disordered" evidence="1">
    <location>
        <begin position="129"/>
        <end position="158"/>
    </location>
</feature>
<gene>
    <name evidence="2" type="ORF">BDV96DRAFT_570078</name>
</gene>
<sequence length="443" mass="49420">MAEDILVHVSAPATRQTDELYRSVADAYLEFEPRQPVRFDHQKSRNGETDHRKIKLSVATGPIARDAANNTLDMPTQHGNGASFGSFPSPSAFEPQRDEPHASLPLNIADSNNDSFLDTSRLGQLEKIQHRWKQRRSLPTSTAEEQRPTSRNSAQPFRNETQFIESTQFAAQGIESQLFEDLSFFTQSTEGSRRSVALRSSHNVRSAHGNTSPEKEQPGPVPFDPRPSLPSGWGSSFVTGTNDEGHPPAARKAETSTTLAPKSYASSQQHLGIHEESDVNDPQPPISVSISTLPSEVFAPAPKVSTDSPGSLPSQVTKYLGAVLQQNPNRFKPSEMTRLLVADERGYWSLVCSEWPQRAQLDFWMSLCDHVCAGRWGWGITAHRVPPSDENFEDHTVREVRIYCWGEIVEHVWLALWLCSKGRVSESRSRWIDADDSMVIQVP</sequence>
<feature type="compositionally biased region" description="Polar residues" evidence="1">
    <location>
        <begin position="198"/>
        <end position="212"/>
    </location>
</feature>